<dbReference type="EMBL" id="QFPN01000016">
    <property type="protein sequence ID" value="PZQ10377.1"/>
    <property type="molecule type" value="Genomic_DNA"/>
</dbReference>
<dbReference type="AlphaFoldDB" id="A0A2W5LSR2"/>
<organism evidence="1 2">
    <name type="scientific">Ancylobacter novellus</name>
    <name type="common">Thiobacillus novellus</name>
    <dbReference type="NCBI Taxonomy" id="921"/>
    <lineage>
        <taxon>Bacteria</taxon>
        <taxon>Pseudomonadati</taxon>
        <taxon>Pseudomonadota</taxon>
        <taxon>Alphaproteobacteria</taxon>
        <taxon>Hyphomicrobiales</taxon>
        <taxon>Xanthobacteraceae</taxon>
        <taxon>Ancylobacter</taxon>
    </lineage>
</organism>
<dbReference type="InterPro" id="IPR027417">
    <property type="entry name" value="P-loop_NTPase"/>
</dbReference>
<dbReference type="SUPFAM" id="SSF52540">
    <property type="entry name" value="P-loop containing nucleoside triphosphate hydrolases"/>
    <property type="match status" value="1"/>
</dbReference>
<name>A0A2W5LSR2_ANCNO</name>
<dbReference type="Gene3D" id="3.40.50.300">
    <property type="entry name" value="P-loop containing nucleotide triphosphate hydrolases"/>
    <property type="match status" value="1"/>
</dbReference>
<comment type="caution">
    <text evidence="1">The sequence shown here is derived from an EMBL/GenBank/DDBJ whole genome shotgun (WGS) entry which is preliminary data.</text>
</comment>
<dbReference type="Proteomes" id="UP000249577">
    <property type="component" value="Unassembled WGS sequence"/>
</dbReference>
<protein>
    <recommendedName>
        <fullName evidence="3">Protein ImuA</fullName>
    </recommendedName>
</protein>
<sequence length="242" mass="25080">MAGRDVVPFRLGLPDFDAALGGGLPRGALHEVYARRAQDAVAAAGFGLGLVLRAAGGRAIVWARQELVDVETGGLYGDGLAAFGCDPRRLLMVRARDPTGVLRAAAEAARCPAIGAALVEIWGDPKVLDLKASRRLSFAAAASGVTVVMIRPGATPAPSAAASRWSVAAAASSPLKANAPGRPAFEAALLRHRAGLGPRTWRLEWDRDRASFESAPLSRAVVSVPAHGQASSADRAPWRLAG</sequence>
<dbReference type="PIRSF" id="PIRSF034285">
    <property type="entry name" value="UCP034285"/>
    <property type="match status" value="1"/>
</dbReference>
<accession>A0A2W5LSR2</accession>
<reference evidence="1 2" key="1">
    <citation type="submission" date="2017-08" db="EMBL/GenBank/DDBJ databases">
        <title>Infants hospitalized years apart are colonized by the same room-sourced microbial strains.</title>
        <authorList>
            <person name="Brooks B."/>
            <person name="Olm M.R."/>
            <person name="Firek B.A."/>
            <person name="Baker R."/>
            <person name="Thomas B.C."/>
            <person name="Morowitz M.J."/>
            <person name="Banfield J.F."/>
        </authorList>
    </citation>
    <scope>NUCLEOTIDE SEQUENCE [LARGE SCALE GENOMIC DNA]</scope>
    <source>
        <strain evidence="1">S2_005_003_R2_43</strain>
    </source>
</reference>
<dbReference type="InterPro" id="IPR017026">
    <property type="entry name" value="ImuA"/>
</dbReference>
<gene>
    <name evidence="1" type="ORF">DI565_19860</name>
</gene>
<evidence type="ECO:0000313" key="1">
    <source>
        <dbReference type="EMBL" id="PZQ10377.1"/>
    </source>
</evidence>
<proteinExistence type="predicted"/>
<evidence type="ECO:0000313" key="2">
    <source>
        <dbReference type="Proteomes" id="UP000249577"/>
    </source>
</evidence>
<evidence type="ECO:0008006" key="3">
    <source>
        <dbReference type="Google" id="ProtNLM"/>
    </source>
</evidence>